<protein>
    <submittedName>
        <fullName evidence="5">Alginate lyase family protein</fullName>
    </submittedName>
</protein>
<evidence type="ECO:0000313" key="5">
    <source>
        <dbReference type="EMBL" id="UQT57670.1"/>
    </source>
</evidence>
<evidence type="ECO:0000313" key="6">
    <source>
        <dbReference type="Proteomes" id="UP000829992"/>
    </source>
</evidence>
<dbReference type="GO" id="GO:0016829">
    <property type="term" value="F:lyase activity"/>
    <property type="evidence" value="ECO:0007669"/>
    <property type="project" value="UniProtKB-KW"/>
</dbReference>
<name>A0ABY4PX16_9ACTN</name>
<evidence type="ECO:0000256" key="3">
    <source>
        <dbReference type="SAM" id="SignalP"/>
    </source>
</evidence>
<keyword evidence="1 3" id="KW-0732">Signal</keyword>
<evidence type="ECO:0000256" key="1">
    <source>
        <dbReference type="ARBA" id="ARBA00022729"/>
    </source>
</evidence>
<feature type="chain" id="PRO_5047272517" evidence="3">
    <location>
        <begin position="22"/>
        <end position="403"/>
    </location>
</feature>
<dbReference type="RefSeq" id="WP_249589060.1">
    <property type="nucleotide sequence ID" value="NZ_BAAAQL010000012.1"/>
</dbReference>
<feature type="signal peptide" evidence="3">
    <location>
        <begin position="1"/>
        <end position="21"/>
    </location>
</feature>
<sequence>MGSVRRALVMVLVPLLVGVCAACGGSGSGTDKATERARPAELAFEHPGVLVSKAQLDRVRAHVAAREQPWLKAFEQMRDSKYGAADYRAKPYAVVECPPDTRPGQGCVEEREDAIAAYTQALLWNITGDRAHAKKAVQIMDAWSRVITGHTEANAGLQTAWAASSWARAAEAVRYTYDGWTDGELLRFERMLRNAYLPQVRDGAADFNGNWDLLMADATISMAVFLDDHESFEKAVTHFRTRVPAYFYLKSDGPLPVSPAGSDINTPAKLQKYWFGQKTFADGLSQETCRNFKHASYSLAATAHIAETAWHQGVDLYGEVKDRLRAALEFHSKYQLGAKAPEWLCGGKVQRDMGPDTEVGLNHLRDRLKLELPQTERFTREQRPEGTDDLFVAWETLTHAENA</sequence>
<keyword evidence="6" id="KW-1185">Reference proteome</keyword>
<gene>
    <name evidence="5" type="ORF">M4V62_22650</name>
</gene>
<reference evidence="5 6" key="1">
    <citation type="submission" date="2022-05" db="EMBL/GenBank/DDBJ databases">
        <authorList>
            <person name="Zhou X."/>
            <person name="Li K."/>
            <person name="Man Y."/>
        </authorList>
    </citation>
    <scope>NUCLEOTIDE SEQUENCE [LARGE SCALE GENOMIC DNA]</scope>
    <source>
        <strain evidence="5 6">MS405</strain>
    </source>
</reference>
<evidence type="ECO:0000256" key="2">
    <source>
        <dbReference type="ARBA" id="ARBA00023239"/>
    </source>
</evidence>
<accession>A0ABY4PX16</accession>
<organism evidence="5 6">
    <name type="scientific">Streptomyces durmitorensis</name>
    <dbReference type="NCBI Taxonomy" id="319947"/>
    <lineage>
        <taxon>Bacteria</taxon>
        <taxon>Bacillati</taxon>
        <taxon>Actinomycetota</taxon>
        <taxon>Actinomycetes</taxon>
        <taxon>Kitasatosporales</taxon>
        <taxon>Streptomycetaceae</taxon>
        <taxon>Streptomyces</taxon>
    </lineage>
</organism>
<dbReference type="Pfam" id="PF05426">
    <property type="entry name" value="Alginate_lyase"/>
    <property type="match status" value="1"/>
</dbReference>
<feature type="domain" description="Alginate lyase" evidence="4">
    <location>
        <begin position="113"/>
        <end position="336"/>
    </location>
</feature>
<dbReference type="InterPro" id="IPR008929">
    <property type="entry name" value="Chondroitin_lyas"/>
</dbReference>
<keyword evidence="2 5" id="KW-0456">Lyase</keyword>
<dbReference type="Proteomes" id="UP000829992">
    <property type="component" value="Chromosome"/>
</dbReference>
<dbReference type="EMBL" id="CP097289">
    <property type="protein sequence ID" value="UQT57670.1"/>
    <property type="molecule type" value="Genomic_DNA"/>
</dbReference>
<evidence type="ECO:0000259" key="4">
    <source>
        <dbReference type="Pfam" id="PF05426"/>
    </source>
</evidence>
<proteinExistence type="predicted"/>
<dbReference type="SUPFAM" id="SSF48230">
    <property type="entry name" value="Chondroitin AC/alginate lyase"/>
    <property type="match status" value="1"/>
</dbReference>
<dbReference type="InterPro" id="IPR008397">
    <property type="entry name" value="Alginate_lyase_dom"/>
</dbReference>
<dbReference type="Gene3D" id="1.50.10.100">
    <property type="entry name" value="Chondroitin AC/alginate lyase"/>
    <property type="match status" value="1"/>
</dbReference>